<evidence type="ECO:0000313" key="2">
    <source>
        <dbReference type="Proteomes" id="UP000308600"/>
    </source>
</evidence>
<evidence type="ECO:0000313" key="1">
    <source>
        <dbReference type="EMBL" id="TFK71678.1"/>
    </source>
</evidence>
<accession>A0ACD3B086</accession>
<protein>
    <submittedName>
        <fullName evidence="1">Uncharacterized protein</fullName>
    </submittedName>
</protein>
<proteinExistence type="predicted"/>
<reference evidence="1 2" key="1">
    <citation type="journal article" date="2019" name="Nat. Ecol. Evol.">
        <title>Megaphylogeny resolves global patterns of mushroom evolution.</title>
        <authorList>
            <person name="Varga T."/>
            <person name="Krizsan K."/>
            <person name="Foldi C."/>
            <person name="Dima B."/>
            <person name="Sanchez-Garcia M."/>
            <person name="Sanchez-Ramirez S."/>
            <person name="Szollosi G.J."/>
            <person name="Szarkandi J.G."/>
            <person name="Papp V."/>
            <person name="Albert L."/>
            <person name="Andreopoulos W."/>
            <person name="Angelini C."/>
            <person name="Antonin V."/>
            <person name="Barry K.W."/>
            <person name="Bougher N.L."/>
            <person name="Buchanan P."/>
            <person name="Buyck B."/>
            <person name="Bense V."/>
            <person name="Catcheside P."/>
            <person name="Chovatia M."/>
            <person name="Cooper J."/>
            <person name="Damon W."/>
            <person name="Desjardin D."/>
            <person name="Finy P."/>
            <person name="Geml J."/>
            <person name="Haridas S."/>
            <person name="Hughes K."/>
            <person name="Justo A."/>
            <person name="Karasinski D."/>
            <person name="Kautmanova I."/>
            <person name="Kiss B."/>
            <person name="Kocsube S."/>
            <person name="Kotiranta H."/>
            <person name="LaButti K.M."/>
            <person name="Lechner B.E."/>
            <person name="Liimatainen K."/>
            <person name="Lipzen A."/>
            <person name="Lukacs Z."/>
            <person name="Mihaltcheva S."/>
            <person name="Morgado L.N."/>
            <person name="Niskanen T."/>
            <person name="Noordeloos M.E."/>
            <person name="Ohm R.A."/>
            <person name="Ortiz-Santana B."/>
            <person name="Ovrebo C."/>
            <person name="Racz N."/>
            <person name="Riley R."/>
            <person name="Savchenko A."/>
            <person name="Shiryaev A."/>
            <person name="Soop K."/>
            <person name="Spirin V."/>
            <person name="Szebenyi C."/>
            <person name="Tomsovsky M."/>
            <person name="Tulloss R.E."/>
            <person name="Uehling J."/>
            <person name="Grigoriev I.V."/>
            <person name="Vagvolgyi C."/>
            <person name="Papp T."/>
            <person name="Martin F.M."/>
            <person name="Miettinen O."/>
            <person name="Hibbett D.S."/>
            <person name="Nagy L.G."/>
        </authorList>
    </citation>
    <scope>NUCLEOTIDE SEQUENCE [LARGE SCALE GENOMIC DNA]</scope>
    <source>
        <strain evidence="1 2">NL-1719</strain>
    </source>
</reference>
<dbReference type="EMBL" id="ML208295">
    <property type="protein sequence ID" value="TFK71678.1"/>
    <property type="molecule type" value="Genomic_DNA"/>
</dbReference>
<sequence>MPLWRSPDHGGSNSPQWLRRAPHVVNGTNQAPSSPLKPSPSSSATRSVSVLPTPVTQQDPSGASRPANRRKSARIAWLSVYWASFKKRMGGTIPSSSSFIGDSIADGSTNTRGDVSEKANDDEDFGVDEVVVDRVWSEELKSSATSDPGGEKHSYTQNPRSQSEPGSLEHYTPWQWSTPFFVLRWRVWPKILYVFKPRFADDKAEYHYAQEDWFLKKPLAGWASLWLIANWVLGCTFVPKPLVLMDKIFYFGVAPAFSLPIGLMVLYDWPRDRMFLYQLVLIISVWIWPFYQILFMFLCGFYPGQPSLWQCGMRDFLGASYYTTALQTIALFGLKLNRFPAAIGATTFFVFTCIAMIPFRLQWTRTMINFAIYHIFLLYVHYIRESSERRLFTLRDQLKVQYRATQKAQINERQAAESKRRLTSLVRVPLNTALLAVQNMAASGTVAKEQEIEFNALEGSLSMMSKVLNDVLDFHRMDSGKFESVSRPYAFHQVMRSSFIPLQLATDARGLKFITDLDPKIDRIARRATYEALGQSSDTIARHLREHPNRDGIVTGDEVRLRQIVNNLASNACKFTPSGGTLTVTTRLVLPVLPEFQDGSSHAHGSEACCETAGVGHHRLSHTHLSLHDMAHSKPKPVDNIVVRVEVTDTGYGIRRRDLARNKLFSAFNQTEQGRRQGGKGTGLGLALVRQIVKLSGGRLGVRSKIGEGSTFWVELPLGIGRRVLATAYGGDGSPMLNLIESQISNSDSKSIPAEIDEFSMKAASASTPAPRSSAALHGLMEQAGRVELRLQKYDASDGHFRDLSTSSTQQHHSSTQEEPISPPLSPRSPLSVDPPSPPAGTMKARSQRPTFVALPSPKTFAPDSRPTPPLSNHSNTDSFSSALAMFDQSHARGSPSSSNHAVNYEPGLSVLVVDDDSLTRTLMQRILTRLGCHVTTAENGEVALELILGPPPGQNITPSSDSGKGGPILERATSSNASSDSPHYAVVFLDNQMPVLSGVQAVERLREMGRTDFVVGVTGNALLTDQKEYLEAGVDRVLTKPVLERSLRDILAIADERWRQKHQPMHSPSGDPS</sequence>
<gene>
    <name evidence="1" type="ORF">BDN72DRAFT_895509</name>
</gene>
<name>A0ACD3B086_9AGAR</name>
<organism evidence="1 2">
    <name type="scientific">Pluteus cervinus</name>
    <dbReference type="NCBI Taxonomy" id="181527"/>
    <lineage>
        <taxon>Eukaryota</taxon>
        <taxon>Fungi</taxon>
        <taxon>Dikarya</taxon>
        <taxon>Basidiomycota</taxon>
        <taxon>Agaricomycotina</taxon>
        <taxon>Agaricomycetes</taxon>
        <taxon>Agaricomycetidae</taxon>
        <taxon>Agaricales</taxon>
        <taxon>Pluteineae</taxon>
        <taxon>Pluteaceae</taxon>
        <taxon>Pluteus</taxon>
    </lineage>
</organism>
<dbReference type="Proteomes" id="UP000308600">
    <property type="component" value="Unassembled WGS sequence"/>
</dbReference>
<keyword evidence="2" id="KW-1185">Reference proteome</keyword>